<organism evidence="6 7">
    <name type="scientific">Natronospira proteinivora</name>
    <dbReference type="NCBI Taxonomy" id="1807133"/>
    <lineage>
        <taxon>Bacteria</taxon>
        <taxon>Pseudomonadati</taxon>
        <taxon>Pseudomonadota</taxon>
        <taxon>Gammaproteobacteria</taxon>
        <taxon>Natronospirales</taxon>
        <taxon>Natronospiraceae</taxon>
        <taxon>Natronospira</taxon>
    </lineage>
</organism>
<keyword evidence="2 3" id="KW-0342">GTP-binding</keyword>
<keyword evidence="3" id="KW-0699">rRNA-binding</keyword>
<accession>A0ABT1G5B8</accession>
<protein>
    <recommendedName>
        <fullName evidence="3">Small ribosomal subunit biogenesis GTPase RsgA</fullName>
        <ecNumber evidence="3">3.6.1.-</ecNumber>
    </recommendedName>
</protein>
<feature type="domain" description="CP-type G" evidence="5">
    <location>
        <begin position="75"/>
        <end position="231"/>
    </location>
</feature>
<dbReference type="InterPro" id="IPR027417">
    <property type="entry name" value="P-loop_NTPase"/>
</dbReference>
<dbReference type="Gene3D" id="2.40.50.140">
    <property type="entry name" value="Nucleic acid-binding proteins"/>
    <property type="match status" value="1"/>
</dbReference>
<dbReference type="Gene3D" id="3.40.50.300">
    <property type="entry name" value="P-loop containing nucleotide triphosphate hydrolases"/>
    <property type="match status" value="1"/>
</dbReference>
<dbReference type="PROSITE" id="PS50936">
    <property type="entry name" value="ENGC_GTPASE"/>
    <property type="match status" value="1"/>
</dbReference>
<dbReference type="PANTHER" id="PTHR32120">
    <property type="entry name" value="SMALL RIBOSOMAL SUBUNIT BIOGENESIS GTPASE RSGA"/>
    <property type="match status" value="1"/>
</dbReference>
<comment type="similarity">
    <text evidence="3">Belongs to the TRAFAC class YlqF/YawG GTPase family. RsgA subfamily.</text>
</comment>
<name>A0ABT1G5B8_9GAMM</name>
<dbReference type="EMBL" id="JALJYF010000001">
    <property type="protein sequence ID" value="MCP1726493.1"/>
    <property type="molecule type" value="Genomic_DNA"/>
</dbReference>
<dbReference type="InterPro" id="IPR012340">
    <property type="entry name" value="NA-bd_OB-fold"/>
</dbReference>
<dbReference type="Gene3D" id="1.10.40.50">
    <property type="entry name" value="Probable gtpase engc, domain 3"/>
    <property type="match status" value="1"/>
</dbReference>
<evidence type="ECO:0000259" key="4">
    <source>
        <dbReference type="PROSITE" id="PS50936"/>
    </source>
</evidence>
<comment type="function">
    <text evidence="3">One of several proteins that assist in the late maturation steps of the functional core of the 30S ribosomal subunit. Helps release RbfA from mature subunits. May play a role in the assembly of ribosomal proteins into the subunit. Circularly permuted GTPase that catalyzes slow GTP hydrolysis, GTPase activity is stimulated by the 30S ribosomal subunit.</text>
</comment>
<keyword evidence="7" id="KW-1185">Reference proteome</keyword>
<dbReference type="PROSITE" id="PS51721">
    <property type="entry name" value="G_CP"/>
    <property type="match status" value="1"/>
</dbReference>
<proteinExistence type="inferred from homology"/>
<comment type="subcellular location">
    <subcellularLocation>
        <location evidence="3">Cytoplasm</location>
    </subcellularLocation>
</comment>
<keyword evidence="3" id="KW-0862">Zinc</keyword>
<keyword evidence="1 3" id="KW-0547">Nucleotide-binding</keyword>
<feature type="domain" description="EngC GTPase" evidence="4">
    <location>
        <begin position="83"/>
        <end position="229"/>
    </location>
</feature>
<feature type="binding site" evidence="3">
    <location>
        <position position="255"/>
    </location>
    <ligand>
        <name>Zn(2+)</name>
        <dbReference type="ChEBI" id="CHEBI:29105"/>
    </ligand>
</feature>
<comment type="subunit">
    <text evidence="3">Monomer. Associates with 30S ribosomal subunit, binds 16S rRNA.</text>
</comment>
<comment type="caution">
    <text evidence="6">The sequence shown here is derived from an EMBL/GenBank/DDBJ whole genome shotgun (WGS) entry which is preliminary data.</text>
</comment>
<reference evidence="6 7" key="1">
    <citation type="submission" date="2022-03" db="EMBL/GenBank/DDBJ databases">
        <title>Genomic Encyclopedia of Type Strains, Phase III (KMG-III): the genomes of soil and plant-associated and newly described type strains.</title>
        <authorList>
            <person name="Whitman W."/>
        </authorList>
    </citation>
    <scope>NUCLEOTIDE SEQUENCE [LARGE SCALE GENOMIC DNA]</scope>
    <source>
        <strain evidence="6 7">BSker1</strain>
    </source>
</reference>
<dbReference type="GO" id="GO:0016787">
    <property type="term" value="F:hydrolase activity"/>
    <property type="evidence" value="ECO:0007669"/>
    <property type="project" value="UniProtKB-KW"/>
</dbReference>
<keyword evidence="3" id="KW-0963">Cytoplasm</keyword>
<dbReference type="RefSeq" id="WP_253444871.1">
    <property type="nucleotide sequence ID" value="NZ_JALJYF010000001.1"/>
</dbReference>
<feature type="binding site" evidence="3">
    <location>
        <position position="262"/>
    </location>
    <ligand>
        <name>Zn(2+)</name>
        <dbReference type="ChEBI" id="CHEBI:29105"/>
    </ligand>
</feature>
<dbReference type="InterPro" id="IPR030378">
    <property type="entry name" value="G_CP_dom"/>
</dbReference>
<feature type="binding site" evidence="3">
    <location>
        <position position="268"/>
    </location>
    <ligand>
        <name>Zn(2+)</name>
        <dbReference type="ChEBI" id="CHEBI:29105"/>
    </ligand>
</feature>
<keyword evidence="3" id="KW-0479">Metal-binding</keyword>
<dbReference type="InterPro" id="IPR010914">
    <property type="entry name" value="RsgA_GTPase_dom"/>
</dbReference>
<dbReference type="Pfam" id="PF03193">
    <property type="entry name" value="RsgA_GTPase"/>
    <property type="match status" value="1"/>
</dbReference>
<evidence type="ECO:0000256" key="2">
    <source>
        <dbReference type="ARBA" id="ARBA00023134"/>
    </source>
</evidence>
<evidence type="ECO:0000313" key="7">
    <source>
        <dbReference type="Proteomes" id="UP001523550"/>
    </source>
</evidence>
<keyword evidence="3" id="KW-0694">RNA-binding</keyword>
<dbReference type="CDD" id="cd01854">
    <property type="entry name" value="YjeQ_EngC"/>
    <property type="match status" value="1"/>
</dbReference>
<dbReference type="SUPFAM" id="SSF52540">
    <property type="entry name" value="P-loop containing nucleoside triphosphate hydrolases"/>
    <property type="match status" value="1"/>
</dbReference>
<dbReference type="PANTHER" id="PTHR32120:SF11">
    <property type="entry name" value="SMALL RIBOSOMAL SUBUNIT BIOGENESIS GTPASE RSGA 1, MITOCHONDRIAL-RELATED"/>
    <property type="match status" value="1"/>
</dbReference>
<dbReference type="EC" id="3.6.1.-" evidence="3"/>
<sequence length="305" mass="32739">MGHEKQQPGQVLASYGSHALVRLADGKARECSIKGKRLRPVAGDRVQVVLGHKDEAVLSEILPRQSELAKQSGGGRRKQVLAANLDLLVVMIAPEPAPEPGIVDRYLAAAEALGLDAAVVFNKEELAPDGPPDWLSEFRALGYPVFTVSAARGDGLSSLTAHLARHTAALVGQSGVGKSTLLNALLGESVARTAAISEKHGEGRHTTTTAYLHDLPSGAGGIIDSPGVRDFHLWPIAPESVAGLFREIRETSVGCRFNDCQHDAEPGCAVRASVESGEISARRYRSYLRLREQMRQLKERNPDLL</sequence>
<evidence type="ECO:0000256" key="3">
    <source>
        <dbReference type="HAMAP-Rule" id="MF_01820"/>
    </source>
</evidence>
<keyword evidence="3 6" id="KW-0378">Hydrolase</keyword>
<evidence type="ECO:0000256" key="1">
    <source>
        <dbReference type="ARBA" id="ARBA00022741"/>
    </source>
</evidence>
<dbReference type="SUPFAM" id="SSF50249">
    <property type="entry name" value="Nucleic acid-binding proteins"/>
    <property type="match status" value="1"/>
</dbReference>
<dbReference type="NCBIfam" id="TIGR00157">
    <property type="entry name" value="ribosome small subunit-dependent GTPase A"/>
    <property type="match status" value="1"/>
</dbReference>
<dbReference type="HAMAP" id="MF_01820">
    <property type="entry name" value="GTPase_RsgA"/>
    <property type="match status" value="1"/>
</dbReference>
<dbReference type="Proteomes" id="UP001523550">
    <property type="component" value="Unassembled WGS sequence"/>
</dbReference>
<comment type="caution">
    <text evidence="3">Lacks conserved residue(s) required for the propagation of feature annotation.</text>
</comment>
<keyword evidence="3" id="KW-0690">Ribosome biogenesis</keyword>
<evidence type="ECO:0000313" key="6">
    <source>
        <dbReference type="EMBL" id="MCP1726493.1"/>
    </source>
</evidence>
<gene>
    <name evidence="3" type="primary">rsgA</name>
    <name evidence="6" type="ORF">J2T60_000458</name>
</gene>
<feature type="binding site" evidence="3">
    <location>
        <position position="260"/>
    </location>
    <ligand>
        <name>Zn(2+)</name>
        <dbReference type="ChEBI" id="CHEBI:29105"/>
    </ligand>
</feature>
<feature type="binding site" evidence="3">
    <location>
        <begin position="172"/>
        <end position="180"/>
    </location>
    <ligand>
        <name>GTP</name>
        <dbReference type="ChEBI" id="CHEBI:37565"/>
    </ligand>
</feature>
<evidence type="ECO:0000259" key="5">
    <source>
        <dbReference type="PROSITE" id="PS51721"/>
    </source>
</evidence>
<comment type="cofactor">
    <cofactor evidence="3">
        <name>Zn(2+)</name>
        <dbReference type="ChEBI" id="CHEBI:29105"/>
    </cofactor>
    <text evidence="3">Binds 1 zinc ion per subunit.</text>
</comment>
<dbReference type="InterPro" id="IPR004881">
    <property type="entry name" value="Ribosome_biogen_GTPase_RsgA"/>
</dbReference>